<dbReference type="Pfam" id="PF10082">
    <property type="entry name" value="BBP2_2"/>
    <property type="match status" value="1"/>
</dbReference>
<dbReference type="EMBL" id="FNEM01000008">
    <property type="protein sequence ID" value="SDJ42375.1"/>
    <property type="molecule type" value="Genomic_DNA"/>
</dbReference>
<gene>
    <name evidence="2" type="ORF">SAMN04488540_10821</name>
</gene>
<feature type="chain" id="PRO_5011443990" description="Beta-barrel porin 2" evidence="1">
    <location>
        <begin position="22"/>
        <end position="397"/>
    </location>
</feature>
<evidence type="ECO:0000313" key="2">
    <source>
        <dbReference type="EMBL" id="SDJ42375.1"/>
    </source>
</evidence>
<accession>A0A1G8TN79</accession>
<dbReference type="AlphaFoldDB" id="A0A1G8TN79"/>
<evidence type="ECO:0000313" key="3">
    <source>
        <dbReference type="Proteomes" id="UP000199527"/>
    </source>
</evidence>
<feature type="signal peptide" evidence="1">
    <location>
        <begin position="1"/>
        <end position="21"/>
    </location>
</feature>
<name>A0A1G8TN79_9GAMM</name>
<evidence type="ECO:0000256" key="1">
    <source>
        <dbReference type="SAM" id="SignalP"/>
    </source>
</evidence>
<dbReference type="RefSeq" id="WP_090365266.1">
    <property type="nucleotide sequence ID" value="NZ_FNEM01000008.1"/>
</dbReference>
<organism evidence="2 3">
    <name type="scientific">Ferrimonas sediminum</name>
    <dbReference type="NCBI Taxonomy" id="718193"/>
    <lineage>
        <taxon>Bacteria</taxon>
        <taxon>Pseudomonadati</taxon>
        <taxon>Pseudomonadota</taxon>
        <taxon>Gammaproteobacteria</taxon>
        <taxon>Alteromonadales</taxon>
        <taxon>Ferrimonadaceae</taxon>
        <taxon>Ferrimonas</taxon>
    </lineage>
</organism>
<protein>
    <recommendedName>
        <fullName evidence="4">Beta-barrel porin 2</fullName>
    </recommendedName>
</protein>
<evidence type="ECO:0008006" key="4">
    <source>
        <dbReference type="Google" id="ProtNLM"/>
    </source>
</evidence>
<keyword evidence="3" id="KW-1185">Reference proteome</keyword>
<dbReference type="Proteomes" id="UP000199527">
    <property type="component" value="Unassembled WGS sequence"/>
</dbReference>
<dbReference type="OrthoDB" id="9153755at2"/>
<reference evidence="3" key="1">
    <citation type="submission" date="2016-10" db="EMBL/GenBank/DDBJ databases">
        <authorList>
            <person name="Varghese N."/>
            <person name="Submissions S."/>
        </authorList>
    </citation>
    <scope>NUCLEOTIDE SEQUENCE [LARGE SCALE GENOMIC DNA]</scope>
    <source>
        <strain evidence="3">DSM 23317</strain>
    </source>
</reference>
<proteinExistence type="predicted"/>
<sequence length="397" mass="45482">MKTLLSMLIAGASCVSLSAAANDYQPANVELGKGWKFTPQLSAGVGYDDNTAYSSDDGIDSWFWELTPEFLVHAGDEVSGYKIGYLLTDGNYFSSAEDDYTDHRFKVDVNHQFTRRHRIDFNYTYFRTHEARGTGITEGRGESVDSVAKFNLHDASIIYGFGVPSATINADFELGIYDKDYTNLETISQFRDYDSIRARTTLFWRLGTRSSLLLEWNGEDKSYDRNAVGETSRDSTDQQLLAGFKWDATSKTSGEVKIGYEDRDFEDGSREDFSGMAWQVAIDWLPRTYSKFTLESGARAKDPDTFGDYVEEQTYGINWQHQWRQRFSTSARIRYVDESYTGIDRDDELLEASVGATQVWRRWLSTEIEYRYAERDSNIQLVTYDKNVFLVSMRVSL</sequence>
<dbReference type="InterPro" id="IPR018759">
    <property type="entry name" value="BBP2_2"/>
</dbReference>
<keyword evidence="1" id="KW-0732">Signal</keyword>